<keyword evidence="5 9" id="KW-0133">Cell shape</keyword>
<dbReference type="Proteomes" id="UP000248066">
    <property type="component" value="Unassembled WGS sequence"/>
</dbReference>
<dbReference type="InterPro" id="IPR005490">
    <property type="entry name" value="LD_TPept_cat_dom"/>
</dbReference>
<evidence type="ECO:0000259" key="12">
    <source>
        <dbReference type="PROSITE" id="PS52029"/>
    </source>
</evidence>
<evidence type="ECO:0000313" key="13">
    <source>
        <dbReference type="EMBL" id="PYZ99076.1"/>
    </source>
</evidence>
<dbReference type="GO" id="GO:0016740">
    <property type="term" value="F:transferase activity"/>
    <property type="evidence" value="ECO:0007669"/>
    <property type="project" value="UniProtKB-KW"/>
</dbReference>
<evidence type="ECO:0000313" key="14">
    <source>
        <dbReference type="Proteomes" id="UP000248066"/>
    </source>
</evidence>
<dbReference type="RefSeq" id="WP_110519523.1">
    <property type="nucleotide sequence ID" value="NZ_PDOF01000001.1"/>
</dbReference>
<evidence type="ECO:0000256" key="10">
    <source>
        <dbReference type="SAM" id="MobiDB-lite"/>
    </source>
</evidence>
<dbReference type="SUPFAM" id="SSF141523">
    <property type="entry name" value="L,D-transpeptidase catalytic domain-like"/>
    <property type="match status" value="1"/>
</dbReference>
<dbReference type="EMBL" id="PDOF01000001">
    <property type="protein sequence ID" value="PYZ99076.1"/>
    <property type="molecule type" value="Genomic_DNA"/>
</dbReference>
<dbReference type="PANTHER" id="PTHR30582">
    <property type="entry name" value="L,D-TRANSPEPTIDASE"/>
    <property type="match status" value="1"/>
</dbReference>
<dbReference type="FunFam" id="2.40.440.10:FF:000003">
    <property type="entry name" value="L,D-transpeptidase YciB"/>
    <property type="match status" value="1"/>
</dbReference>
<comment type="similarity">
    <text evidence="2">Belongs to the YkuD family.</text>
</comment>
<organism evidence="13 14">
    <name type="scientific">Alteribacter lacisalsi</name>
    <dbReference type="NCBI Taxonomy" id="2045244"/>
    <lineage>
        <taxon>Bacteria</taxon>
        <taxon>Bacillati</taxon>
        <taxon>Bacillota</taxon>
        <taxon>Bacilli</taxon>
        <taxon>Bacillales</taxon>
        <taxon>Bacillaceae</taxon>
        <taxon>Alteribacter</taxon>
    </lineage>
</organism>
<dbReference type="GO" id="GO:0008360">
    <property type="term" value="P:regulation of cell shape"/>
    <property type="evidence" value="ECO:0007669"/>
    <property type="project" value="UniProtKB-UniRule"/>
</dbReference>
<comment type="caution">
    <text evidence="13">The sequence shown here is derived from an EMBL/GenBank/DDBJ whole genome shotgun (WGS) entry which is preliminary data.</text>
</comment>
<keyword evidence="7 9" id="KW-0961">Cell wall biogenesis/degradation</keyword>
<accession>A0A2W0HDT2</accession>
<evidence type="ECO:0000256" key="8">
    <source>
        <dbReference type="ARBA" id="ARBA00060592"/>
    </source>
</evidence>
<feature type="compositionally biased region" description="Low complexity" evidence="10">
    <location>
        <begin position="223"/>
        <end position="233"/>
    </location>
</feature>
<dbReference type="GO" id="GO:0071972">
    <property type="term" value="F:peptidoglycan L,D-transpeptidase activity"/>
    <property type="evidence" value="ECO:0007669"/>
    <property type="project" value="TreeGrafter"/>
</dbReference>
<name>A0A2W0HDT2_9BACI</name>
<dbReference type="OrthoDB" id="9787225at2"/>
<sequence length="233" mass="24958">MFKKILCSLLAAVLFTIVWQVPAASASSDQLIIINKKNNQLVFYENSKQVNTFPVATGRTASLTPEGSFKVVNKIVNRPYYTGNIPGGDPRNPLGNRWIGLNANGTSGNTYAIHGNNNPSSIGTYASAGCIRMHNSDVEWLYSKIKVNTPVVIVTSESSFNQIAKANGYIVDGKNTAVPVSGKTSTLRLGSKGKRLKTSSVSFRQPATTRKALTAASVPPPRLRSASSSPIKS</sequence>
<feature type="chain" id="PRO_5039202182" description="L,D-TPase catalytic domain-containing protein" evidence="11">
    <location>
        <begin position="24"/>
        <end position="233"/>
    </location>
</feature>
<gene>
    <name evidence="13" type="ORF">CR205_11110</name>
</gene>
<protein>
    <recommendedName>
        <fullName evidence="12">L,D-TPase catalytic domain-containing protein</fullName>
    </recommendedName>
</protein>
<dbReference type="PROSITE" id="PS52029">
    <property type="entry name" value="LD_TPASE"/>
    <property type="match status" value="1"/>
</dbReference>
<keyword evidence="11" id="KW-0732">Signal</keyword>
<feature type="compositionally biased region" description="Polar residues" evidence="10">
    <location>
        <begin position="198"/>
        <end position="208"/>
    </location>
</feature>
<feature type="signal peptide" evidence="11">
    <location>
        <begin position="1"/>
        <end position="23"/>
    </location>
</feature>
<dbReference type="Gene3D" id="2.40.440.10">
    <property type="entry name" value="L,D-transpeptidase catalytic domain-like"/>
    <property type="match status" value="1"/>
</dbReference>
<evidence type="ECO:0000256" key="2">
    <source>
        <dbReference type="ARBA" id="ARBA00005992"/>
    </source>
</evidence>
<dbReference type="CDD" id="cd16913">
    <property type="entry name" value="YkuD_like"/>
    <property type="match status" value="1"/>
</dbReference>
<evidence type="ECO:0000256" key="9">
    <source>
        <dbReference type="PROSITE-ProRule" id="PRU01373"/>
    </source>
</evidence>
<evidence type="ECO:0000256" key="11">
    <source>
        <dbReference type="SAM" id="SignalP"/>
    </source>
</evidence>
<dbReference type="UniPathway" id="UPA00219"/>
<evidence type="ECO:0000256" key="7">
    <source>
        <dbReference type="ARBA" id="ARBA00023316"/>
    </source>
</evidence>
<feature type="active site" description="Nucleophile" evidence="9">
    <location>
        <position position="130"/>
    </location>
</feature>
<keyword evidence="3" id="KW-0808">Transferase</keyword>
<dbReference type="PANTHER" id="PTHR30582:SF4">
    <property type="entry name" value="L,D-TRANSPEPTIDASE YQJB-RELATED"/>
    <property type="match status" value="1"/>
</dbReference>
<comment type="pathway">
    <text evidence="8">Glycan biosynthesis.</text>
</comment>
<feature type="region of interest" description="Disordered" evidence="10">
    <location>
        <begin position="196"/>
        <end position="233"/>
    </location>
</feature>
<evidence type="ECO:0000256" key="3">
    <source>
        <dbReference type="ARBA" id="ARBA00022679"/>
    </source>
</evidence>
<dbReference type="Pfam" id="PF03734">
    <property type="entry name" value="YkuD"/>
    <property type="match status" value="1"/>
</dbReference>
<evidence type="ECO:0000256" key="1">
    <source>
        <dbReference type="ARBA" id="ARBA00004752"/>
    </source>
</evidence>
<proteinExistence type="inferred from homology"/>
<evidence type="ECO:0000256" key="5">
    <source>
        <dbReference type="ARBA" id="ARBA00022960"/>
    </source>
</evidence>
<keyword evidence="4" id="KW-0378">Hydrolase</keyword>
<keyword evidence="6 9" id="KW-0573">Peptidoglycan synthesis</keyword>
<keyword evidence="14" id="KW-1185">Reference proteome</keyword>
<comment type="pathway">
    <text evidence="1 9">Cell wall biogenesis; peptidoglycan biosynthesis.</text>
</comment>
<dbReference type="GO" id="GO:0018104">
    <property type="term" value="P:peptidoglycan-protein cross-linking"/>
    <property type="evidence" value="ECO:0007669"/>
    <property type="project" value="TreeGrafter"/>
</dbReference>
<evidence type="ECO:0000256" key="4">
    <source>
        <dbReference type="ARBA" id="ARBA00022801"/>
    </source>
</evidence>
<dbReference type="GO" id="GO:0071555">
    <property type="term" value="P:cell wall organization"/>
    <property type="evidence" value="ECO:0007669"/>
    <property type="project" value="UniProtKB-UniRule"/>
</dbReference>
<dbReference type="AlphaFoldDB" id="A0A2W0HDT2"/>
<feature type="active site" description="Proton donor/acceptor" evidence="9">
    <location>
        <position position="114"/>
    </location>
</feature>
<evidence type="ECO:0000256" key="6">
    <source>
        <dbReference type="ARBA" id="ARBA00022984"/>
    </source>
</evidence>
<dbReference type="InterPro" id="IPR050979">
    <property type="entry name" value="LD-transpeptidase"/>
</dbReference>
<reference evidence="13 14" key="1">
    <citation type="submission" date="2017-10" db="EMBL/GenBank/DDBJ databases">
        <title>Bacillus sp. nov., a halophilic bacterium isolated from a Yangshapao Lake.</title>
        <authorList>
            <person name="Wang H."/>
        </authorList>
    </citation>
    <scope>NUCLEOTIDE SEQUENCE [LARGE SCALE GENOMIC DNA]</scope>
    <source>
        <strain evidence="13 14">YSP-3</strain>
    </source>
</reference>
<dbReference type="GO" id="GO:0005576">
    <property type="term" value="C:extracellular region"/>
    <property type="evidence" value="ECO:0007669"/>
    <property type="project" value="TreeGrafter"/>
</dbReference>
<feature type="domain" description="L,D-TPase catalytic" evidence="12">
    <location>
        <begin position="30"/>
        <end position="154"/>
    </location>
</feature>
<dbReference type="InterPro" id="IPR038063">
    <property type="entry name" value="Transpep_catalytic_dom"/>
</dbReference>